<organism evidence="5">
    <name type="scientific">uncultured Thermomicrobiales bacterium</name>
    <dbReference type="NCBI Taxonomy" id="1645740"/>
    <lineage>
        <taxon>Bacteria</taxon>
        <taxon>Pseudomonadati</taxon>
        <taxon>Thermomicrobiota</taxon>
        <taxon>Thermomicrobia</taxon>
        <taxon>Thermomicrobiales</taxon>
        <taxon>environmental samples</taxon>
    </lineage>
</organism>
<dbReference type="InterPro" id="IPR010810">
    <property type="entry name" value="Flagellin_hook_IN_motif"/>
</dbReference>
<dbReference type="AlphaFoldDB" id="A0A6J4UDR2"/>
<dbReference type="Gene3D" id="1.20.1330.10">
    <property type="entry name" value="f41 fragment of flagellin, N-terminal domain"/>
    <property type="match status" value="1"/>
</dbReference>
<comment type="subcellular location">
    <subcellularLocation>
        <location evidence="1">Bacterial flagellum</location>
    </subcellularLocation>
    <subcellularLocation>
        <location evidence="2">Secreted</location>
    </subcellularLocation>
</comment>
<keyword evidence="3" id="KW-0975">Bacterial flagellum</keyword>
<dbReference type="EMBL" id="CADCWM010000180">
    <property type="protein sequence ID" value="CAA9547697.1"/>
    <property type="molecule type" value="Genomic_DNA"/>
</dbReference>
<dbReference type="PRINTS" id="PR00207">
    <property type="entry name" value="FLAGELLIN"/>
</dbReference>
<gene>
    <name evidence="5" type="ORF">AVDCRST_MAG88-536</name>
</gene>
<feature type="non-terminal residue" evidence="5">
    <location>
        <position position="315"/>
    </location>
</feature>
<accession>A0A6J4UDR2</accession>
<evidence type="ECO:0000256" key="2">
    <source>
        <dbReference type="ARBA" id="ARBA00004613"/>
    </source>
</evidence>
<keyword evidence="5" id="KW-0969">Cilium</keyword>
<dbReference type="SUPFAM" id="SSF64518">
    <property type="entry name" value="Phase 1 flagellin"/>
    <property type="match status" value="1"/>
</dbReference>
<evidence type="ECO:0000256" key="1">
    <source>
        <dbReference type="ARBA" id="ARBA00004365"/>
    </source>
</evidence>
<reference evidence="5" key="1">
    <citation type="submission" date="2020-02" db="EMBL/GenBank/DDBJ databases">
        <authorList>
            <person name="Meier V. D."/>
        </authorList>
    </citation>
    <scope>NUCLEOTIDE SEQUENCE</scope>
    <source>
        <strain evidence="5">AVDCRST_MAG88</strain>
    </source>
</reference>
<evidence type="ECO:0000259" key="4">
    <source>
        <dbReference type="Pfam" id="PF00669"/>
    </source>
</evidence>
<dbReference type="Gene3D" id="3.30.70.2120">
    <property type="match status" value="1"/>
</dbReference>
<keyword evidence="5" id="KW-0282">Flagellum</keyword>
<feature type="domain" description="Flagellin N-terminal" evidence="4">
    <location>
        <begin position="4"/>
        <end position="142"/>
    </location>
</feature>
<dbReference type="PANTHER" id="PTHR42792">
    <property type="entry name" value="FLAGELLIN"/>
    <property type="match status" value="1"/>
</dbReference>
<dbReference type="InterPro" id="IPR001492">
    <property type="entry name" value="Flagellin"/>
</dbReference>
<dbReference type="PANTHER" id="PTHR42792:SF2">
    <property type="entry name" value="FLAGELLIN"/>
    <property type="match status" value="1"/>
</dbReference>
<dbReference type="InterPro" id="IPR001029">
    <property type="entry name" value="Flagellin_N"/>
</dbReference>
<dbReference type="Pfam" id="PF07196">
    <property type="entry name" value="Flagellin_IN"/>
    <property type="match status" value="1"/>
</dbReference>
<sequence>MSRINTNVNSLIAQRVLRKNNSQLNTSLERLSTGLKINRGADNPAGLIASENLRLEKTGINQAIDNAERASNIIGTAEGGLAEVSSLLNELQSLVGQAANTGGLSKEEIAANQLQVDSILGSINRIAGATAFQGAKLLNGNYAYQTSGVTASAFGNLQVNAARLPDGQAQAIVVQVANSATQGLVAFTGATTGTVTIEIAGNAGTEQLSFASGTTIASIQTAVNAIAEATGVTASALGTNLSFKGSNYGADQFVSVRAISGTFAVTGGVSGKDFGSDADVRVNGAKAESNGVDVSYRSSTLDVEFKLSTKVGTVE</sequence>
<dbReference type="Pfam" id="PF00669">
    <property type="entry name" value="Flagellin_N"/>
    <property type="match status" value="1"/>
</dbReference>
<evidence type="ECO:0000313" key="5">
    <source>
        <dbReference type="EMBL" id="CAA9547697.1"/>
    </source>
</evidence>
<dbReference type="GO" id="GO:0005198">
    <property type="term" value="F:structural molecule activity"/>
    <property type="evidence" value="ECO:0007669"/>
    <property type="project" value="InterPro"/>
</dbReference>
<evidence type="ECO:0000256" key="3">
    <source>
        <dbReference type="ARBA" id="ARBA00023143"/>
    </source>
</evidence>
<name>A0A6J4UDR2_9BACT</name>
<dbReference type="GO" id="GO:0005576">
    <property type="term" value="C:extracellular region"/>
    <property type="evidence" value="ECO:0007669"/>
    <property type="project" value="UniProtKB-SubCell"/>
</dbReference>
<proteinExistence type="predicted"/>
<dbReference type="GO" id="GO:0009288">
    <property type="term" value="C:bacterial-type flagellum"/>
    <property type="evidence" value="ECO:0007669"/>
    <property type="project" value="UniProtKB-SubCell"/>
</dbReference>
<keyword evidence="5" id="KW-0966">Cell projection</keyword>
<protein>
    <submittedName>
        <fullName evidence="5">Flagellin protein FlaA</fullName>
    </submittedName>
</protein>